<reference evidence="2 3" key="1">
    <citation type="submission" date="2023-03" db="EMBL/GenBank/DDBJ databases">
        <title>Roseibium porphyridii sp. nov. and Roseibium rhodosorbium sp. nov. isolated from marine algae, Porphyridium cruentum and Rhodosorus marinus, respectively.</title>
        <authorList>
            <person name="Lee M.W."/>
            <person name="Choi B.J."/>
            <person name="Lee J.K."/>
            <person name="Choi D.G."/>
            <person name="Baek J.H."/>
            <person name="Bayburt H."/>
            <person name="Kim J.M."/>
            <person name="Han D.M."/>
            <person name="Kim K.H."/>
            <person name="Jeon C.O."/>
        </authorList>
    </citation>
    <scope>NUCLEOTIDE SEQUENCE [LARGE SCALE GENOMIC DNA]</scope>
    <source>
        <strain evidence="2 3">KMA01</strain>
    </source>
</reference>
<dbReference type="Pfam" id="PF00459">
    <property type="entry name" value="Inositol_P"/>
    <property type="match status" value="1"/>
</dbReference>
<dbReference type="PRINTS" id="PR00377">
    <property type="entry name" value="IMPHPHTASES"/>
</dbReference>
<dbReference type="RefSeq" id="WP_265683563.1">
    <property type="nucleotide sequence ID" value="NZ_CP120863.1"/>
</dbReference>
<dbReference type="PANTHER" id="PTHR20854">
    <property type="entry name" value="INOSITOL MONOPHOSPHATASE"/>
    <property type="match status" value="1"/>
</dbReference>
<comment type="similarity">
    <text evidence="1">Belongs to the inositol monophosphatase superfamily.</text>
</comment>
<name>A0ABY8FDE5_9HYPH</name>
<dbReference type="Gene3D" id="3.30.540.10">
    <property type="entry name" value="Fructose-1,6-Bisphosphatase, subunit A, domain 1"/>
    <property type="match status" value="1"/>
</dbReference>
<sequence>MPDLSNRLEKALAMTEEAAAVSLFYFRKNPKTETKADLSPVTQADKATERSLRDSIQLHFPDEAIFGEEFGQTGEAAAMWIIDPIDGTRSFIAGLPLFGMLLGFLIEGCPKMGVIRMPALGEVYAGGKNLPATCNGTAIHVSSCRSLAEAHLFINEGDKLALSEPEAFQRLVRSGQLRRLGADCYPHALLARGHVDAVVDYDLQPYDYLPVSAVVEAAGGVMTDWQGNPLTMTSDGRTVTAATTELHAELLEVLNRP</sequence>
<evidence type="ECO:0000313" key="2">
    <source>
        <dbReference type="EMBL" id="WFE91265.1"/>
    </source>
</evidence>
<evidence type="ECO:0000256" key="1">
    <source>
        <dbReference type="ARBA" id="ARBA00009759"/>
    </source>
</evidence>
<dbReference type="Proteomes" id="UP001209803">
    <property type="component" value="Chromosome"/>
</dbReference>
<dbReference type="PANTHER" id="PTHR20854:SF4">
    <property type="entry name" value="INOSITOL-1-MONOPHOSPHATASE-RELATED"/>
    <property type="match status" value="1"/>
</dbReference>
<keyword evidence="3" id="KW-1185">Reference proteome</keyword>
<dbReference type="InterPro" id="IPR000760">
    <property type="entry name" value="Inositol_monophosphatase-like"/>
</dbReference>
<protein>
    <submittedName>
        <fullName evidence="2">Inositol monophosphatase family protein</fullName>
    </submittedName>
</protein>
<gene>
    <name evidence="2" type="ORF">K1718_07895</name>
</gene>
<proteinExistence type="inferred from homology"/>
<accession>A0ABY8FDE5</accession>
<organism evidence="2 3">
    <name type="scientific">Roseibium porphyridii</name>
    <dbReference type="NCBI Taxonomy" id="2866279"/>
    <lineage>
        <taxon>Bacteria</taxon>
        <taxon>Pseudomonadati</taxon>
        <taxon>Pseudomonadota</taxon>
        <taxon>Alphaproteobacteria</taxon>
        <taxon>Hyphomicrobiales</taxon>
        <taxon>Stappiaceae</taxon>
        <taxon>Roseibium</taxon>
    </lineage>
</organism>
<dbReference type="Gene3D" id="3.40.190.80">
    <property type="match status" value="1"/>
</dbReference>
<evidence type="ECO:0000313" key="3">
    <source>
        <dbReference type="Proteomes" id="UP001209803"/>
    </source>
</evidence>
<dbReference type="SUPFAM" id="SSF56655">
    <property type="entry name" value="Carbohydrate phosphatase"/>
    <property type="match status" value="1"/>
</dbReference>
<dbReference type="EMBL" id="CP120863">
    <property type="protein sequence ID" value="WFE91265.1"/>
    <property type="molecule type" value="Genomic_DNA"/>
</dbReference>